<dbReference type="EC" id="3.5.1.28" evidence="2"/>
<dbReference type="GO" id="GO:0008745">
    <property type="term" value="F:N-acetylmuramoyl-L-alanine amidase activity"/>
    <property type="evidence" value="ECO:0007669"/>
    <property type="project" value="UniProtKB-EC"/>
</dbReference>
<dbReference type="InterPro" id="IPR013688">
    <property type="entry name" value="GBS_Bsp-like"/>
</dbReference>
<dbReference type="InterPro" id="IPR003646">
    <property type="entry name" value="SH3-like_bac-type"/>
</dbReference>
<evidence type="ECO:0000256" key="4">
    <source>
        <dbReference type="SAM" id="MobiDB-lite"/>
    </source>
</evidence>
<comment type="caution">
    <text evidence="6">The sequence shown here is derived from an EMBL/GenBank/DDBJ whole genome shotgun (WGS) entry which is preliminary data.</text>
</comment>
<dbReference type="Pfam" id="PF04650">
    <property type="entry name" value="YSIRK_signal"/>
    <property type="match status" value="1"/>
</dbReference>
<dbReference type="SUPFAM" id="SSF54001">
    <property type="entry name" value="Cysteine proteinases"/>
    <property type="match status" value="1"/>
</dbReference>
<name>A0A6G4NCH6_STRSL</name>
<dbReference type="Pfam" id="PF08460">
    <property type="entry name" value="SH3_5"/>
    <property type="match status" value="2"/>
</dbReference>
<comment type="catalytic activity">
    <reaction evidence="1">
        <text>Hydrolyzes the link between N-acetylmuramoyl residues and L-amino acid residues in certain cell-wall glycopeptides.</text>
        <dbReference type="EC" id="3.5.1.28"/>
    </reaction>
</comment>
<organism evidence="6">
    <name type="scientific">Streptococcus salivarius</name>
    <dbReference type="NCBI Taxonomy" id="1304"/>
    <lineage>
        <taxon>Bacteria</taxon>
        <taxon>Bacillati</taxon>
        <taxon>Bacillota</taxon>
        <taxon>Bacilli</taxon>
        <taxon>Lactobacillales</taxon>
        <taxon>Streptococcaceae</taxon>
        <taxon>Streptococcus</taxon>
    </lineage>
</organism>
<dbReference type="InterPro" id="IPR005877">
    <property type="entry name" value="YSIRK_signal_dom"/>
</dbReference>
<evidence type="ECO:0000256" key="2">
    <source>
        <dbReference type="ARBA" id="ARBA00011901"/>
    </source>
</evidence>
<dbReference type="SMART" id="SM00287">
    <property type="entry name" value="SH3b"/>
    <property type="match status" value="2"/>
</dbReference>
<dbReference type="EMBL" id="JAAJBE010000013">
    <property type="protein sequence ID" value="NGG28265.1"/>
    <property type="molecule type" value="Genomic_DNA"/>
</dbReference>
<dbReference type="InterPro" id="IPR007921">
    <property type="entry name" value="CHAP_dom"/>
</dbReference>
<dbReference type="Gene3D" id="2.60.40.3760">
    <property type="match status" value="1"/>
</dbReference>
<feature type="compositionally biased region" description="Polar residues" evidence="4">
    <location>
        <begin position="77"/>
        <end position="87"/>
    </location>
</feature>
<dbReference type="AlphaFoldDB" id="A0A6G4NCH6"/>
<accession>A0A6G4NCH6</accession>
<proteinExistence type="predicted"/>
<feature type="compositionally biased region" description="Basic and acidic residues" evidence="4">
    <location>
        <begin position="123"/>
        <end position="133"/>
    </location>
</feature>
<dbReference type="RefSeq" id="WP_164332288.1">
    <property type="nucleotide sequence ID" value="NZ_JAAJBE010000013.1"/>
</dbReference>
<evidence type="ECO:0000313" key="6">
    <source>
        <dbReference type="EMBL" id="NGG28265.1"/>
    </source>
</evidence>
<protein>
    <recommendedName>
        <fullName evidence="2">N-acetylmuramoyl-L-alanine amidase</fullName>
        <ecNumber evidence="2">3.5.1.28</ecNumber>
    </recommendedName>
</protein>
<sequence>MKYSNNKLARYSIRKYSIGVASVLIGFFFMGASASADQMTEASVVGPSSLVTENSDATVASTNTEIGKSTEVVQVNTPEVSLGSPNETGDEAKPDTIKKSELSISESDTSNKVSEESTTPVLETKDEKETPKVVAEDKQADTLEQVDPTNPEGKKTVGYAAANIDKPKTSVVNDVTRIRATKKDGKYIHSTDVDNVSSGDVVLFSAGGGSIARGDDYPQRFKNGRIWVDADDWGQYVRECTSFVAYRLSTVNGFTIPYAYGDARQWGYRARSEGYRVDNTPALGSVAWYDNQYQHVAWVSNVMGDYIELEEYNWHDDHIYHRQVVNKNTVTGFIHFKDINRGVDDSSNHPSPSVDQEVPESGVYYFKGRASIKSEPKMSSPELAYYDAGQSVNYDRKLIADGHEWISYLSYAGNRRYIPIREVGNVSSSPTGTIRIVNNDSETGTFDIIVSNVSDVNGVQKVSLPTWSEIDGQDDIIWYTATRQSDGTYRQHVNVSDHKNSTGVYNVHLYYVENSGKLVGVGGTTVNVQKSQDTYTIPSSGVYRFTQRVSIKSEPRMSSPELAYYDAGNTVNYDRVLTNEGHTWISYLSYSGNRRYIAIN</sequence>
<reference evidence="6" key="1">
    <citation type="submission" date="2020-02" db="EMBL/GenBank/DDBJ databases">
        <title>Antibiotic resistance/susceptibility profiles of lactic acid-producing cocci isolated from the human vagina, and analysis of the genetic basis of atypical resistances.</title>
        <authorList>
            <person name="Sirichoat A."/>
            <person name="Florez A.B."/>
            <person name="Vazquez L."/>
            <person name="Buppasiri P."/>
            <person name="Panya M."/>
            <person name="Lulitanond V."/>
            <person name="Mayo B."/>
        </authorList>
    </citation>
    <scope>NUCLEOTIDE SEQUENCE</scope>
    <source>
        <strain evidence="6">VA08-2AN</strain>
    </source>
</reference>
<dbReference type="Gene3D" id="3.90.1720.10">
    <property type="entry name" value="endopeptidase domain like (from Nostoc punctiforme)"/>
    <property type="match status" value="1"/>
</dbReference>
<evidence type="ECO:0000259" key="5">
    <source>
        <dbReference type="PROSITE" id="PS50911"/>
    </source>
</evidence>
<gene>
    <name evidence="6" type="ORF">G5S97_06910</name>
</gene>
<dbReference type="Pfam" id="PF08481">
    <property type="entry name" value="GBS_Bsp-like"/>
    <property type="match status" value="1"/>
</dbReference>
<keyword evidence="3" id="KW-0732">Signal</keyword>
<feature type="region of interest" description="Disordered" evidence="4">
    <location>
        <begin position="77"/>
        <end position="133"/>
    </location>
</feature>
<feature type="domain" description="Peptidase C51" evidence="5">
    <location>
        <begin position="215"/>
        <end position="335"/>
    </location>
</feature>
<dbReference type="NCBIfam" id="TIGR01168">
    <property type="entry name" value="YSIRK_signal"/>
    <property type="match status" value="1"/>
</dbReference>
<evidence type="ECO:0000256" key="1">
    <source>
        <dbReference type="ARBA" id="ARBA00001561"/>
    </source>
</evidence>
<evidence type="ECO:0000256" key="3">
    <source>
        <dbReference type="ARBA" id="ARBA00022729"/>
    </source>
</evidence>
<dbReference type="Pfam" id="PF05257">
    <property type="entry name" value="CHAP"/>
    <property type="match status" value="1"/>
</dbReference>
<dbReference type="Gene3D" id="2.30.30.40">
    <property type="entry name" value="SH3 Domains"/>
    <property type="match status" value="2"/>
</dbReference>
<dbReference type="InterPro" id="IPR038765">
    <property type="entry name" value="Papain-like_cys_pep_sf"/>
</dbReference>
<feature type="compositionally biased region" description="Basic and acidic residues" evidence="4">
    <location>
        <begin position="90"/>
        <end position="101"/>
    </location>
</feature>
<dbReference type="PROSITE" id="PS50911">
    <property type="entry name" value="CHAP"/>
    <property type="match status" value="1"/>
</dbReference>
<feature type="compositionally biased region" description="Polar residues" evidence="4">
    <location>
        <begin position="102"/>
        <end position="121"/>
    </location>
</feature>